<dbReference type="RefSeq" id="WP_085798605.1">
    <property type="nucleotide sequence ID" value="NZ_FWXB01000001.1"/>
</dbReference>
<dbReference type="EMBL" id="FWXB01000001">
    <property type="protein sequence ID" value="SMC10664.1"/>
    <property type="molecule type" value="Genomic_DNA"/>
</dbReference>
<protein>
    <submittedName>
        <fullName evidence="2">Uncharacterized protein</fullName>
    </submittedName>
</protein>
<organism evidence="2 3">
    <name type="scientific">Roseovarius aestuarii</name>
    <dbReference type="NCBI Taxonomy" id="475083"/>
    <lineage>
        <taxon>Bacteria</taxon>
        <taxon>Pseudomonadati</taxon>
        <taxon>Pseudomonadota</taxon>
        <taxon>Alphaproteobacteria</taxon>
        <taxon>Rhodobacterales</taxon>
        <taxon>Roseobacteraceae</taxon>
        <taxon>Roseovarius</taxon>
    </lineage>
</organism>
<evidence type="ECO:0000256" key="1">
    <source>
        <dbReference type="SAM" id="Coils"/>
    </source>
</evidence>
<dbReference type="AlphaFoldDB" id="A0A1X7BMA6"/>
<name>A0A1X7BMA6_9RHOB</name>
<reference evidence="2 3" key="1">
    <citation type="submission" date="2017-03" db="EMBL/GenBank/DDBJ databases">
        <authorList>
            <person name="Afonso C.L."/>
            <person name="Miller P.J."/>
            <person name="Scott M.A."/>
            <person name="Spackman E."/>
            <person name="Goraichik I."/>
            <person name="Dimitrov K.M."/>
            <person name="Suarez D.L."/>
            <person name="Swayne D.E."/>
        </authorList>
    </citation>
    <scope>NUCLEOTIDE SEQUENCE [LARGE SCALE GENOMIC DNA]</scope>
    <source>
        <strain evidence="2 3">CECT 7745</strain>
    </source>
</reference>
<keyword evidence="3" id="KW-1185">Reference proteome</keyword>
<keyword evidence="1" id="KW-0175">Coiled coil</keyword>
<sequence length="59" mass="6726">MSIEIGSLVVRGSFGRGQGDSDDAVNEDRLRDVLEALRRDLREEVARAAERIERRLRES</sequence>
<accession>A0A1X7BMA6</accession>
<dbReference type="Proteomes" id="UP000193224">
    <property type="component" value="Unassembled WGS sequence"/>
</dbReference>
<gene>
    <name evidence="2" type="ORF">ROA7745_00471</name>
</gene>
<proteinExistence type="predicted"/>
<evidence type="ECO:0000313" key="2">
    <source>
        <dbReference type="EMBL" id="SMC10664.1"/>
    </source>
</evidence>
<feature type="coiled-coil region" evidence="1">
    <location>
        <begin position="27"/>
        <end position="58"/>
    </location>
</feature>
<evidence type="ECO:0000313" key="3">
    <source>
        <dbReference type="Proteomes" id="UP000193224"/>
    </source>
</evidence>